<evidence type="ECO:0000256" key="2">
    <source>
        <dbReference type="ARBA" id="ARBA00022857"/>
    </source>
</evidence>
<dbReference type="Gene3D" id="3.90.25.10">
    <property type="entry name" value="UDP-galactose 4-epimerase, domain 1"/>
    <property type="match status" value="1"/>
</dbReference>
<evidence type="ECO:0000259" key="3">
    <source>
        <dbReference type="Pfam" id="PF05368"/>
    </source>
</evidence>
<dbReference type="AlphaFoldDB" id="A0A2K0SUX4"/>
<gene>
    <name evidence="4" type="ORF">TGAMA5MH_11037</name>
</gene>
<proteinExistence type="inferred from homology"/>
<protein>
    <recommendedName>
        <fullName evidence="3">NmrA-like domain-containing protein</fullName>
    </recommendedName>
</protein>
<organism evidence="4 5">
    <name type="scientific">Trichoderma gamsii</name>
    <dbReference type="NCBI Taxonomy" id="398673"/>
    <lineage>
        <taxon>Eukaryota</taxon>
        <taxon>Fungi</taxon>
        <taxon>Dikarya</taxon>
        <taxon>Ascomycota</taxon>
        <taxon>Pezizomycotina</taxon>
        <taxon>Sordariomycetes</taxon>
        <taxon>Hypocreomycetidae</taxon>
        <taxon>Hypocreales</taxon>
        <taxon>Hypocreaceae</taxon>
        <taxon>Trichoderma</taxon>
    </lineage>
</organism>
<feature type="domain" description="NmrA-like" evidence="3">
    <location>
        <begin position="6"/>
        <end position="346"/>
    </location>
</feature>
<accession>A0A2K0SUX4</accession>
<evidence type="ECO:0000313" key="5">
    <source>
        <dbReference type="Proteomes" id="UP000236546"/>
    </source>
</evidence>
<keyword evidence="2" id="KW-0521">NADP</keyword>
<sequence>MSAPLRTIVVVGATGNQGIGVVRALLGSETAGGNPWLVRAITRDPNSVKAKRFLADNQTSDGRLALVAGHVYDKSSLQDAFTGAYGVFGLTSEYYPGRVLEKEEEMQHEIEAGRNIILAAKACGIKHFVFSSLPDMVKTTKGQFLNIHHMNNKHAIEQIARETLGGFTFLIPGFFYTNLRRPQYCQRRADGVVRFCTPIPGHQVAQWTDPAHDVGIFAASKFYPAVSGIDYNNSYFDFNGGIFNMGLEKTHGKTYPVMGPPITANNMAKAFTRVTGQPAIHEPISTEEFGELAVSHVGPAFKEDAKQMMEWAAMMPGDKICYGAMDADQDKSFEMLRLKASSFEQWLYRSGWMGPV</sequence>
<comment type="caution">
    <text evidence="4">The sequence shown here is derived from an EMBL/GenBank/DDBJ whole genome shotgun (WGS) entry which is preliminary data.</text>
</comment>
<evidence type="ECO:0000313" key="4">
    <source>
        <dbReference type="EMBL" id="PNP37066.1"/>
    </source>
</evidence>
<dbReference type="InterPro" id="IPR008030">
    <property type="entry name" value="NmrA-like"/>
</dbReference>
<dbReference type="PANTHER" id="PTHR42748">
    <property type="entry name" value="NITROGEN METABOLITE REPRESSION PROTEIN NMRA FAMILY MEMBER"/>
    <property type="match status" value="1"/>
</dbReference>
<dbReference type="PANTHER" id="PTHR42748:SF7">
    <property type="entry name" value="NMRA LIKE REDOX SENSOR 1-RELATED"/>
    <property type="match status" value="1"/>
</dbReference>
<dbReference type="Proteomes" id="UP000236546">
    <property type="component" value="Unassembled WGS sequence"/>
</dbReference>
<dbReference type="Pfam" id="PF05368">
    <property type="entry name" value="NmrA"/>
    <property type="match status" value="1"/>
</dbReference>
<evidence type="ECO:0000256" key="1">
    <source>
        <dbReference type="ARBA" id="ARBA00006328"/>
    </source>
</evidence>
<dbReference type="OrthoDB" id="3358371at2759"/>
<reference evidence="4 5" key="1">
    <citation type="submission" date="2017-02" db="EMBL/GenBank/DDBJ databases">
        <title>Genomes of Trichoderma spp. with biocontrol activity.</title>
        <authorList>
            <person name="Gardiner D."/>
            <person name="Kazan K."/>
            <person name="Vos C."/>
            <person name="Harvey P."/>
        </authorList>
    </citation>
    <scope>NUCLEOTIDE SEQUENCE [LARGE SCALE GENOMIC DNA]</scope>
    <source>
        <strain evidence="4 5">A5MH</strain>
    </source>
</reference>
<dbReference type="InterPro" id="IPR036291">
    <property type="entry name" value="NAD(P)-bd_dom_sf"/>
</dbReference>
<dbReference type="InterPro" id="IPR051164">
    <property type="entry name" value="NmrA-like_oxidored"/>
</dbReference>
<dbReference type="SUPFAM" id="SSF51735">
    <property type="entry name" value="NAD(P)-binding Rossmann-fold domains"/>
    <property type="match status" value="1"/>
</dbReference>
<dbReference type="Gene3D" id="3.40.50.720">
    <property type="entry name" value="NAD(P)-binding Rossmann-like Domain"/>
    <property type="match status" value="1"/>
</dbReference>
<dbReference type="EMBL" id="MTYH01000205">
    <property type="protein sequence ID" value="PNP37066.1"/>
    <property type="molecule type" value="Genomic_DNA"/>
</dbReference>
<comment type="similarity">
    <text evidence="1">Belongs to the NmrA-type oxidoreductase family.</text>
</comment>
<name>A0A2K0SUX4_9HYPO</name>